<dbReference type="RefSeq" id="WP_204749210.1">
    <property type="nucleotide sequence ID" value="NZ_CP069188.1"/>
</dbReference>
<dbReference type="GeneID" id="62875393"/>
<sequence>MGGELRICVNEERMPPPIEGLDGDEGKWRLSLEPHRDLLVDITGVEPTDELTRRELETIRARLEGYVEREKRTAGESARRVNEAEGDRARSPVDRLRRLLALLVGCVPLVGTATADRDSSDAQQSYSPETVQQLAQVFRAAIDDRQREIPDATGTVSVTAATTASSANASAD</sequence>
<keyword evidence="3" id="KW-1185">Reference proteome</keyword>
<proteinExistence type="predicted"/>
<evidence type="ECO:0000256" key="1">
    <source>
        <dbReference type="SAM" id="MobiDB-lite"/>
    </source>
</evidence>
<dbReference type="EMBL" id="CP069188">
    <property type="protein sequence ID" value="QRV17109.1"/>
    <property type="molecule type" value="Genomic_DNA"/>
</dbReference>
<protein>
    <submittedName>
        <fullName evidence="2">Uncharacterized protein</fullName>
    </submittedName>
</protein>
<feature type="region of interest" description="Disordered" evidence="1">
    <location>
        <begin position="1"/>
        <end position="25"/>
    </location>
</feature>
<accession>A0A8T8E5U2</accession>
<dbReference type="OrthoDB" id="188146at2157"/>
<name>A0A8T8E5U2_9EURY</name>
<evidence type="ECO:0000313" key="3">
    <source>
        <dbReference type="Proteomes" id="UP000637819"/>
    </source>
</evidence>
<organism evidence="2 3">
    <name type="scientific">Haloterrigena salifodinae</name>
    <dbReference type="NCBI Taxonomy" id="2675099"/>
    <lineage>
        <taxon>Archaea</taxon>
        <taxon>Methanobacteriati</taxon>
        <taxon>Methanobacteriota</taxon>
        <taxon>Stenosarchaea group</taxon>
        <taxon>Halobacteria</taxon>
        <taxon>Halobacteriales</taxon>
        <taxon>Natrialbaceae</taxon>
        <taxon>Haloterrigena</taxon>
    </lineage>
</organism>
<reference evidence="2 3" key="1">
    <citation type="submission" date="2021-01" db="EMBL/GenBank/DDBJ databases">
        <title>Genome Sequence and Methylation Pattern of Haloterrigena salifodinae BOL5-1, An Extremely Halophilic Archaeon from a Bolivian Salt Mine.</title>
        <authorList>
            <person name="DasSarma P."/>
            <person name="Anton B.P."/>
            <person name="DasSarma S.L."/>
            <person name="von Ehrenheim H.A.L."/>
            <person name="Martinez F.L."/>
            <person name="Guzman D."/>
            <person name="Roberts R.J."/>
            <person name="DasSarma S."/>
        </authorList>
    </citation>
    <scope>NUCLEOTIDE SEQUENCE [LARGE SCALE GENOMIC DNA]</scope>
    <source>
        <strain evidence="2 3">BOL5-1</strain>
    </source>
</reference>
<dbReference type="KEGG" id="hsal:JMJ58_09675"/>
<evidence type="ECO:0000313" key="2">
    <source>
        <dbReference type="EMBL" id="QRV17109.1"/>
    </source>
</evidence>
<gene>
    <name evidence="2" type="ORF">JMJ58_09675</name>
</gene>
<feature type="region of interest" description="Disordered" evidence="1">
    <location>
        <begin position="69"/>
        <end position="90"/>
    </location>
</feature>
<dbReference type="AlphaFoldDB" id="A0A8T8E5U2"/>
<feature type="compositionally biased region" description="Low complexity" evidence="1">
    <location>
        <begin position="152"/>
        <end position="172"/>
    </location>
</feature>
<dbReference type="Proteomes" id="UP000637819">
    <property type="component" value="Chromosome"/>
</dbReference>
<feature type="region of interest" description="Disordered" evidence="1">
    <location>
        <begin position="148"/>
        <end position="172"/>
    </location>
</feature>